<accession>A0A0E9RN41</accession>
<dbReference type="AlphaFoldDB" id="A0A0E9RN41"/>
<organism evidence="1">
    <name type="scientific">Anguilla anguilla</name>
    <name type="common">European freshwater eel</name>
    <name type="synonym">Muraena anguilla</name>
    <dbReference type="NCBI Taxonomy" id="7936"/>
    <lineage>
        <taxon>Eukaryota</taxon>
        <taxon>Metazoa</taxon>
        <taxon>Chordata</taxon>
        <taxon>Craniata</taxon>
        <taxon>Vertebrata</taxon>
        <taxon>Euteleostomi</taxon>
        <taxon>Actinopterygii</taxon>
        <taxon>Neopterygii</taxon>
        <taxon>Teleostei</taxon>
        <taxon>Anguilliformes</taxon>
        <taxon>Anguillidae</taxon>
        <taxon>Anguilla</taxon>
    </lineage>
</organism>
<evidence type="ECO:0000313" key="1">
    <source>
        <dbReference type="EMBL" id="JAH30222.1"/>
    </source>
</evidence>
<dbReference type="EMBL" id="GBXM01076268">
    <property type="protein sequence ID" value="JAH32309.1"/>
    <property type="molecule type" value="Transcribed_RNA"/>
</dbReference>
<protein>
    <submittedName>
        <fullName evidence="1">Uncharacterized protein</fullName>
    </submittedName>
</protein>
<dbReference type="EMBL" id="GBXM01078355">
    <property type="protein sequence ID" value="JAH30222.1"/>
    <property type="molecule type" value="Transcribed_RNA"/>
</dbReference>
<proteinExistence type="predicted"/>
<sequence length="37" mass="4236">MQDQNKYSWSEAHRQRMGLTAALCWLGKGVDWVPGSK</sequence>
<reference evidence="1" key="1">
    <citation type="submission" date="2014-11" db="EMBL/GenBank/DDBJ databases">
        <authorList>
            <person name="Amaro Gonzalez C."/>
        </authorList>
    </citation>
    <scope>NUCLEOTIDE SEQUENCE</scope>
</reference>
<name>A0A0E9RN41_ANGAN</name>
<reference evidence="1" key="2">
    <citation type="journal article" date="2015" name="Fish Shellfish Immunol.">
        <title>Early steps in the European eel (Anguilla anguilla)-Vibrio vulnificus interaction in the gills: Role of the RtxA13 toxin.</title>
        <authorList>
            <person name="Callol A."/>
            <person name="Pajuelo D."/>
            <person name="Ebbesson L."/>
            <person name="Teles M."/>
            <person name="MacKenzie S."/>
            <person name="Amaro C."/>
        </authorList>
    </citation>
    <scope>NUCLEOTIDE SEQUENCE</scope>
</reference>